<protein>
    <submittedName>
        <fullName evidence="2">Uncharacterized protein</fullName>
    </submittedName>
</protein>
<accession>A0A2A4JUP1</accession>
<feature type="transmembrane region" description="Helical" evidence="1">
    <location>
        <begin position="20"/>
        <end position="48"/>
    </location>
</feature>
<dbReference type="EMBL" id="NWSH01000546">
    <property type="protein sequence ID" value="PCG75745.1"/>
    <property type="molecule type" value="Genomic_DNA"/>
</dbReference>
<keyword evidence="1" id="KW-1133">Transmembrane helix</keyword>
<evidence type="ECO:0000256" key="1">
    <source>
        <dbReference type="SAM" id="Phobius"/>
    </source>
</evidence>
<evidence type="ECO:0000313" key="2">
    <source>
        <dbReference type="EMBL" id="PCG75745.1"/>
    </source>
</evidence>
<reference evidence="2" key="1">
    <citation type="submission" date="2017-09" db="EMBL/GenBank/DDBJ databases">
        <title>Contemporary evolution of a Lepidopteran species, Heliothis virescens, in response to modern agricultural practices.</title>
        <authorList>
            <person name="Fritz M.L."/>
            <person name="Deyonke A.M."/>
            <person name="Papanicolaou A."/>
            <person name="Micinski S."/>
            <person name="Westbrook J."/>
            <person name="Gould F."/>
        </authorList>
    </citation>
    <scope>NUCLEOTIDE SEQUENCE [LARGE SCALE GENOMIC DNA]</scope>
    <source>
        <strain evidence="2">HvINT-</strain>
        <tissue evidence="2">Whole body</tissue>
    </source>
</reference>
<proteinExistence type="predicted"/>
<sequence>MKSLCKLKCPAIPVVRKCCFCIPTYVGITVFGYADLTLALVAFPMLMYEMVDELTSDRPRGDMHYSNPAVHLPVIVTAALADIVLTVVLLIGAHRKNKLMLKIYFYFATVSQLITLLADLPFFDYTEYKKNIIYIFFVALNIYLLFLVHNVVYVREDSREIQYTAYQQHRVSA</sequence>
<name>A0A2A4JUP1_HELVI</name>
<comment type="caution">
    <text evidence="2">The sequence shown here is derived from an EMBL/GenBank/DDBJ whole genome shotgun (WGS) entry which is preliminary data.</text>
</comment>
<keyword evidence="1" id="KW-0472">Membrane</keyword>
<feature type="transmembrane region" description="Helical" evidence="1">
    <location>
        <begin position="103"/>
        <end position="120"/>
    </location>
</feature>
<feature type="transmembrane region" description="Helical" evidence="1">
    <location>
        <begin position="68"/>
        <end position="91"/>
    </location>
</feature>
<keyword evidence="1" id="KW-0812">Transmembrane</keyword>
<dbReference type="AlphaFoldDB" id="A0A2A4JUP1"/>
<organism evidence="2">
    <name type="scientific">Heliothis virescens</name>
    <name type="common">Tobacco budworm moth</name>
    <dbReference type="NCBI Taxonomy" id="7102"/>
    <lineage>
        <taxon>Eukaryota</taxon>
        <taxon>Metazoa</taxon>
        <taxon>Ecdysozoa</taxon>
        <taxon>Arthropoda</taxon>
        <taxon>Hexapoda</taxon>
        <taxon>Insecta</taxon>
        <taxon>Pterygota</taxon>
        <taxon>Neoptera</taxon>
        <taxon>Endopterygota</taxon>
        <taxon>Lepidoptera</taxon>
        <taxon>Glossata</taxon>
        <taxon>Ditrysia</taxon>
        <taxon>Noctuoidea</taxon>
        <taxon>Noctuidae</taxon>
        <taxon>Heliothinae</taxon>
        <taxon>Heliothis</taxon>
    </lineage>
</organism>
<gene>
    <name evidence="2" type="ORF">B5V51_11046</name>
</gene>
<feature type="transmembrane region" description="Helical" evidence="1">
    <location>
        <begin position="132"/>
        <end position="153"/>
    </location>
</feature>